<protein>
    <submittedName>
        <fullName evidence="2">Uncharacterized protein</fullName>
    </submittedName>
</protein>
<feature type="region of interest" description="Disordered" evidence="1">
    <location>
        <begin position="1"/>
        <end position="21"/>
    </location>
</feature>
<comment type="caution">
    <text evidence="2">The sequence shown here is derived from an EMBL/GenBank/DDBJ whole genome shotgun (WGS) entry which is preliminary data.</text>
</comment>
<accession>A0A8J7PAY8</accession>
<dbReference type="AlphaFoldDB" id="A0A8J7PAY8"/>
<name>A0A8J7PAY8_9BACT</name>
<gene>
    <name evidence="2" type="ORF">J0M35_12185</name>
</gene>
<sequence length="263" mass="28942">MSNRPDQSKDRPKESEGTAAQVEAKIDLIQQKVPDAQPEQKGKDILQGIISVPPDKLGLGLKETRAAAEAFLSNSDKEQAMQKLQPRFEGAITQSDKDFGKSMGENWSNVLVARRDLGMINSQLMGANAQAGEILRQMPPEDRARAMAVITLLADDKIDDKTKSSLREKLADQPQLLSIADSAAKLQERRKSAEESLTKAQEPLLKAAMEQSASRLVYAQALQQSGRIGESFRVKQEGEEVWKANVSKIMATPREPVKPPLEV</sequence>
<evidence type="ECO:0000313" key="3">
    <source>
        <dbReference type="Proteomes" id="UP000664277"/>
    </source>
</evidence>
<feature type="compositionally biased region" description="Basic and acidic residues" evidence="1">
    <location>
        <begin position="1"/>
        <end position="16"/>
    </location>
</feature>
<evidence type="ECO:0000256" key="1">
    <source>
        <dbReference type="SAM" id="MobiDB-lite"/>
    </source>
</evidence>
<evidence type="ECO:0000313" key="2">
    <source>
        <dbReference type="EMBL" id="MBN8661117.1"/>
    </source>
</evidence>
<proteinExistence type="predicted"/>
<dbReference type="EMBL" id="JAFLCK010000016">
    <property type="protein sequence ID" value="MBN8661117.1"/>
    <property type="molecule type" value="Genomic_DNA"/>
</dbReference>
<organism evidence="2 3">
    <name type="scientific">Candidatus Obscuribacter phosphatis</name>
    <dbReference type="NCBI Taxonomy" id="1906157"/>
    <lineage>
        <taxon>Bacteria</taxon>
        <taxon>Bacillati</taxon>
        <taxon>Candidatus Melainabacteria</taxon>
        <taxon>Candidatus Obscuribacterales</taxon>
        <taxon>Candidatus Obscuribacteraceae</taxon>
        <taxon>Candidatus Obscuribacter</taxon>
    </lineage>
</organism>
<reference evidence="2" key="1">
    <citation type="submission" date="2021-02" db="EMBL/GenBank/DDBJ databases">
        <title>Genome-Resolved Metagenomics of a Microbial Community Performing Photosynthetic Biological Nutrient Removal.</title>
        <authorList>
            <person name="Mcdaniel E.A."/>
        </authorList>
    </citation>
    <scope>NUCLEOTIDE SEQUENCE</scope>
    <source>
        <strain evidence="2">UWPOB_OBS1</strain>
    </source>
</reference>
<dbReference type="Proteomes" id="UP000664277">
    <property type="component" value="Unassembled WGS sequence"/>
</dbReference>